<reference evidence="2" key="1">
    <citation type="journal article" date="2020" name="Nature">
        <title>Giant virus diversity and host interactions through global metagenomics.</title>
        <authorList>
            <person name="Schulz F."/>
            <person name="Roux S."/>
            <person name="Paez-Espino D."/>
            <person name="Jungbluth S."/>
            <person name="Walsh D.A."/>
            <person name="Denef V.J."/>
            <person name="McMahon K.D."/>
            <person name="Konstantinidis K.T."/>
            <person name="Eloe-Fadrosh E.A."/>
            <person name="Kyrpides N.C."/>
            <person name="Woyke T."/>
        </authorList>
    </citation>
    <scope>NUCLEOTIDE SEQUENCE</scope>
    <source>
        <strain evidence="2">GVMAG-M-3300025860-20</strain>
    </source>
</reference>
<evidence type="ECO:0000313" key="2">
    <source>
        <dbReference type="EMBL" id="QHU00535.1"/>
    </source>
</evidence>
<accession>A0A6C0J4A8</accession>
<name>A0A6C0J4A8_9ZZZZ</name>
<proteinExistence type="predicted"/>
<sequence>MSSYLDYDNSQAMGNNQYQQSRMKIDPRFRMTNGVAANLTNVQGYSATGDILSIGDKGIADEEQTQPMQTIQSQPMQPMQTIQSQPMQPRMQRTYNERVMETISQIQKIINNK</sequence>
<organism evidence="2">
    <name type="scientific">viral metagenome</name>
    <dbReference type="NCBI Taxonomy" id="1070528"/>
    <lineage>
        <taxon>unclassified sequences</taxon>
        <taxon>metagenomes</taxon>
        <taxon>organismal metagenomes</taxon>
    </lineage>
</organism>
<dbReference type="AlphaFoldDB" id="A0A6C0J4A8"/>
<feature type="region of interest" description="Disordered" evidence="1">
    <location>
        <begin position="69"/>
        <end position="91"/>
    </location>
</feature>
<evidence type="ECO:0000256" key="1">
    <source>
        <dbReference type="SAM" id="MobiDB-lite"/>
    </source>
</evidence>
<dbReference type="EMBL" id="MN740327">
    <property type="protein sequence ID" value="QHU00535.1"/>
    <property type="molecule type" value="Genomic_DNA"/>
</dbReference>
<protein>
    <submittedName>
        <fullName evidence="2">Uncharacterized protein</fullName>
    </submittedName>
</protein>